<dbReference type="EMBL" id="LK023321">
    <property type="protein sequence ID" value="CDS06650.1"/>
    <property type="molecule type" value="Genomic_DNA"/>
</dbReference>
<gene>
    <name evidence="2" type="ORF">LRAMOSA09177</name>
</gene>
<accession>A0A077WH01</accession>
<keyword evidence="1" id="KW-0812">Transmembrane</keyword>
<dbReference type="OrthoDB" id="10361179at2759"/>
<dbReference type="AlphaFoldDB" id="A0A077WH01"/>
<keyword evidence="1" id="KW-0472">Membrane</keyword>
<proteinExistence type="predicted"/>
<feature type="transmembrane region" description="Helical" evidence="1">
    <location>
        <begin position="107"/>
        <end position="126"/>
    </location>
</feature>
<evidence type="ECO:0000313" key="2">
    <source>
        <dbReference type="EMBL" id="CDS06650.1"/>
    </source>
</evidence>
<evidence type="ECO:0000256" key="1">
    <source>
        <dbReference type="SAM" id="Phobius"/>
    </source>
</evidence>
<name>A0A077WH01_9FUNG</name>
<keyword evidence="1" id="KW-1133">Transmembrane helix</keyword>
<reference evidence="2" key="1">
    <citation type="journal article" date="2014" name="Genome Announc.">
        <title>De novo whole-genome sequence and genome annotation of Lichtheimia ramosa.</title>
        <authorList>
            <person name="Linde J."/>
            <person name="Schwartze V."/>
            <person name="Binder U."/>
            <person name="Lass-Florl C."/>
            <person name="Voigt K."/>
            <person name="Horn F."/>
        </authorList>
    </citation>
    <scope>NUCLEOTIDE SEQUENCE</scope>
    <source>
        <strain evidence="2">JMRC FSU:6197</strain>
    </source>
</reference>
<organism evidence="2">
    <name type="scientific">Lichtheimia ramosa</name>
    <dbReference type="NCBI Taxonomy" id="688394"/>
    <lineage>
        <taxon>Eukaryota</taxon>
        <taxon>Fungi</taxon>
        <taxon>Fungi incertae sedis</taxon>
        <taxon>Mucoromycota</taxon>
        <taxon>Mucoromycotina</taxon>
        <taxon>Mucoromycetes</taxon>
        <taxon>Mucorales</taxon>
        <taxon>Lichtheimiaceae</taxon>
        <taxon>Lichtheimia</taxon>
    </lineage>
</organism>
<sequence>MKRPSPKACLTTQYLLLGKTAFHPYLHLVRVSYPIIEDDLIAFPRIYPMEHLYPMRVNHHYYFLESLFHHHHQPVTCIFSIIFHNAALVVLLTVHPPYPQALQLIPWIVYIQMFYSCLIIDTLLVIKKEKRLPFRCYISSPPLSLYRYSHIGLDH</sequence>
<feature type="transmembrane region" description="Helical" evidence="1">
    <location>
        <begin position="75"/>
        <end position="95"/>
    </location>
</feature>
<protein>
    <submittedName>
        <fullName evidence="2">Uncharacterized protein</fullName>
    </submittedName>
</protein>